<evidence type="ECO:0000256" key="4">
    <source>
        <dbReference type="ARBA" id="ARBA00022741"/>
    </source>
</evidence>
<keyword evidence="4" id="KW-0547">Nucleotide-binding</keyword>
<dbReference type="Pfam" id="PF02518">
    <property type="entry name" value="HATPase_c"/>
    <property type="match status" value="1"/>
</dbReference>
<gene>
    <name evidence="10" type="ORF">RP29_07690</name>
</gene>
<evidence type="ECO:0000256" key="2">
    <source>
        <dbReference type="ARBA" id="ARBA00012438"/>
    </source>
</evidence>
<dbReference type="SUPFAM" id="SSF55874">
    <property type="entry name" value="ATPase domain of HSP90 chaperone/DNA topoisomerase II/histidine kinase"/>
    <property type="match status" value="1"/>
</dbReference>
<dbReference type="PANTHER" id="PTHR42878:SF7">
    <property type="entry name" value="SENSOR HISTIDINE KINASE GLRK"/>
    <property type="match status" value="1"/>
</dbReference>
<dbReference type="SMART" id="SM00387">
    <property type="entry name" value="HATPase_c"/>
    <property type="match status" value="1"/>
</dbReference>
<comment type="catalytic activity">
    <reaction evidence="1">
        <text>ATP + protein L-histidine = ADP + protein N-phospho-L-histidine.</text>
        <dbReference type="EC" id="2.7.13.3"/>
    </reaction>
</comment>
<keyword evidence="3" id="KW-0808">Transferase</keyword>
<feature type="transmembrane region" description="Helical" evidence="8">
    <location>
        <begin position="229"/>
        <end position="248"/>
    </location>
</feature>
<evidence type="ECO:0000256" key="5">
    <source>
        <dbReference type="ARBA" id="ARBA00022777"/>
    </source>
</evidence>
<feature type="domain" description="Histidine kinase" evidence="9">
    <location>
        <begin position="411"/>
        <end position="617"/>
    </location>
</feature>
<feature type="transmembrane region" description="Helical" evidence="8">
    <location>
        <begin position="202"/>
        <end position="223"/>
    </location>
</feature>
<keyword evidence="5" id="KW-0418">Kinase</keyword>
<keyword evidence="11" id="KW-1185">Reference proteome</keyword>
<feature type="transmembrane region" description="Helical" evidence="8">
    <location>
        <begin position="321"/>
        <end position="338"/>
    </location>
</feature>
<proteinExistence type="predicted"/>
<dbReference type="GO" id="GO:0000156">
    <property type="term" value="F:phosphorelay response regulator activity"/>
    <property type="evidence" value="ECO:0007669"/>
    <property type="project" value="TreeGrafter"/>
</dbReference>
<dbReference type="EC" id="2.7.13.3" evidence="2"/>
<comment type="caution">
    <text evidence="10">The sequence shown here is derived from an EMBL/GenBank/DDBJ whole genome shotgun (WGS) entry which is preliminary data.</text>
</comment>
<dbReference type="PANTHER" id="PTHR42878">
    <property type="entry name" value="TWO-COMPONENT HISTIDINE KINASE"/>
    <property type="match status" value="1"/>
</dbReference>
<feature type="transmembrane region" description="Helical" evidence="8">
    <location>
        <begin position="257"/>
        <end position="277"/>
    </location>
</feature>
<dbReference type="EMBL" id="JXYQ01000021">
    <property type="protein sequence ID" value="KJA11058.1"/>
    <property type="molecule type" value="Genomic_DNA"/>
</dbReference>
<dbReference type="Pfam" id="PF07696">
    <property type="entry name" value="7TMR-DISMED2"/>
    <property type="match status" value="1"/>
</dbReference>
<dbReference type="InterPro" id="IPR003661">
    <property type="entry name" value="HisK_dim/P_dom"/>
</dbReference>
<organism evidence="10 11">
    <name type="scientific">Acidovorax temperans</name>
    <dbReference type="NCBI Taxonomy" id="80878"/>
    <lineage>
        <taxon>Bacteria</taxon>
        <taxon>Pseudomonadati</taxon>
        <taxon>Pseudomonadota</taxon>
        <taxon>Betaproteobacteria</taxon>
        <taxon>Burkholderiales</taxon>
        <taxon>Comamonadaceae</taxon>
        <taxon>Acidovorax</taxon>
    </lineage>
</organism>
<evidence type="ECO:0000256" key="6">
    <source>
        <dbReference type="ARBA" id="ARBA00022840"/>
    </source>
</evidence>
<name>A0A0D7KD19_9BURK</name>
<dbReference type="InterPro" id="IPR050351">
    <property type="entry name" value="BphY/WalK/GraS-like"/>
</dbReference>
<sequence length="617" mass="67822">MFSAGNAAAQLLQTQWLEDPSGQMTLAQVQNSPQAFQAYTGVLTKGYTASSYWLKLRIGATPEDNLVLRIRPAYLDHIELHDPLARPSSGLGAAEGAQVPVRLAGDRYPKEVSGYLSLNQGFVIPGASEARDVFLRVQSTNTMLVYVEVISPLQAKQVDHRQELIYSLYLGLLVAFMVWALQHWLARREVLVAAFLVKQMVVVAHAAALLGYLPLLVGAALAPAEIDRITSFLVIAYVACSTVFWLMFLREYKPPRWLFRCFVVLVLSYLPIVLMFASGQVRQALELNMTFAAVESIGAILLSITARAWKDPLAIAQLPPWVLISFNLAFVLVTYATALPNLGVANAAQWTLYSPMFAGFITSLLMAVLLSLRARNLEKQRHKAILEAHLQQQQAQTERLQREEQAHFLSMLTHELKTPLSVAHISLDDSDLAGPQRTRIDRALANINSIIDRCAITDQMEHHKLTPALQPCSLGGLIEECVQGCSDPARVKVLEGHEAVAYTDSGLLAICLSNLIDNALKYSRPNSAIEVMLQPSTSQHGTGTPGWEITVCNSIGTAGIPDPERLFTKYYRSPGALSKSGSGLGLYLTRSVAELLGARLACRTTPHQVEFCLWIPA</sequence>
<feature type="transmembrane region" description="Helical" evidence="8">
    <location>
        <begin position="289"/>
        <end position="309"/>
    </location>
</feature>
<feature type="transmembrane region" description="Helical" evidence="8">
    <location>
        <begin position="350"/>
        <end position="372"/>
    </location>
</feature>
<evidence type="ECO:0000313" key="11">
    <source>
        <dbReference type="Proteomes" id="UP000032566"/>
    </source>
</evidence>
<dbReference type="Proteomes" id="UP000032566">
    <property type="component" value="Unassembled WGS sequence"/>
</dbReference>
<evidence type="ECO:0000259" key="9">
    <source>
        <dbReference type="PROSITE" id="PS50109"/>
    </source>
</evidence>
<accession>A0A0D7KD19</accession>
<dbReference type="STRING" id="80878.RP29_07690"/>
<dbReference type="PATRIC" id="fig|80878.5.peg.1047"/>
<dbReference type="AlphaFoldDB" id="A0A0D7KD19"/>
<dbReference type="Gene3D" id="2.60.40.2380">
    <property type="match status" value="1"/>
</dbReference>
<dbReference type="GO" id="GO:0030295">
    <property type="term" value="F:protein kinase activator activity"/>
    <property type="evidence" value="ECO:0007669"/>
    <property type="project" value="TreeGrafter"/>
</dbReference>
<evidence type="ECO:0000256" key="3">
    <source>
        <dbReference type="ARBA" id="ARBA00022679"/>
    </source>
</evidence>
<evidence type="ECO:0000256" key="7">
    <source>
        <dbReference type="ARBA" id="ARBA00023012"/>
    </source>
</evidence>
<evidence type="ECO:0000256" key="8">
    <source>
        <dbReference type="SAM" id="Phobius"/>
    </source>
</evidence>
<keyword evidence="7" id="KW-0902">Two-component regulatory system</keyword>
<dbReference type="CDD" id="cd00075">
    <property type="entry name" value="HATPase"/>
    <property type="match status" value="1"/>
</dbReference>
<keyword evidence="6" id="KW-0067">ATP-binding</keyword>
<dbReference type="InterPro" id="IPR036890">
    <property type="entry name" value="HATPase_C_sf"/>
</dbReference>
<evidence type="ECO:0000256" key="1">
    <source>
        <dbReference type="ARBA" id="ARBA00000085"/>
    </source>
</evidence>
<dbReference type="Gene3D" id="3.30.565.10">
    <property type="entry name" value="Histidine kinase-like ATPase, C-terminal domain"/>
    <property type="match status" value="1"/>
</dbReference>
<keyword evidence="8" id="KW-0812">Transmembrane</keyword>
<dbReference type="CDD" id="cd00082">
    <property type="entry name" value="HisKA"/>
    <property type="match status" value="1"/>
</dbReference>
<dbReference type="InterPro" id="IPR011622">
    <property type="entry name" value="7TMR_DISM_rcpt_extracell_dom2"/>
</dbReference>
<dbReference type="GO" id="GO:0005524">
    <property type="term" value="F:ATP binding"/>
    <property type="evidence" value="ECO:0007669"/>
    <property type="project" value="UniProtKB-KW"/>
</dbReference>
<dbReference type="PROSITE" id="PS50109">
    <property type="entry name" value="HIS_KIN"/>
    <property type="match status" value="1"/>
</dbReference>
<reference evidence="10 11" key="1">
    <citation type="submission" date="2014-12" db="EMBL/GenBank/DDBJ databases">
        <title>Isolation of bacteria from lake water.</title>
        <authorList>
            <person name="Sheng K.-Y."/>
            <person name="Chin P.-S."/>
            <person name="Chan K.-G."/>
            <person name="Tan G.S."/>
        </authorList>
    </citation>
    <scope>NUCLEOTIDE SEQUENCE [LARGE SCALE GENOMIC DNA]</scope>
    <source>
        <strain evidence="10 11">KY4</strain>
    </source>
</reference>
<dbReference type="GO" id="GO:0000155">
    <property type="term" value="F:phosphorelay sensor kinase activity"/>
    <property type="evidence" value="ECO:0007669"/>
    <property type="project" value="InterPro"/>
</dbReference>
<evidence type="ECO:0000313" key="10">
    <source>
        <dbReference type="EMBL" id="KJA11058.1"/>
    </source>
</evidence>
<dbReference type="InterPro" id="IPR005467">
    <property type="entry name" value="His_kinase_dom"/>
</dbReference>
<dbReference type="InterPro" id="IPR003594">
    <property type="entry name" value="HATPase_dom"/>
</dbReference>
<dbReference type="GO" id="GO:0007234">
    <property type="term" value="P:osmosensory signaling via phosphorelay pathway"/>
    <property type="evidence" value="ECO:0007669"/>
    <property type="project" value="TreeGrafter"/>
</dbReference>
<protein>
    <recommendedName>
        <fullName evidence="2">histidine kinase</fullName>
        <ecNumber evidence="2">2.7.13.3</ecNumber>
    </recommendedName>
</protein>
<keyword evidence="8" id="KW-0472">Membrane</keyword>
<keyword evidence="8" id="KW-1133">Transmembrane helix</keyword>
<feature type="transmembrane region" description="Helical" evidence="8">
    <location>
        <begin position="164"/>
        <end position="181"/>
    </location>
</feature>